<feature type="domain" description="SAF" evidence="3">
    <location>
        <begin position="11"/>
        <end position="82"/>
    </location>
</feature>
<gene>
    <name evidence="4" type="ORF">SAMN05421730_10553</name>
</gene>
<dbReference type="GO" id="GO:0019698">
    <property type="term" value="P:D-galacturonate catabolic process"/>
    <property type="evidence" value="ECO:0007669"/>
    <property type="project" value="TreeGrafter"/>
</dbReference>
<evidence type="ECO:0000313" key="4">
    <source>
        <dbReference type="EMBL" id="SCP99716.1"/>
    </source>
</evidence>
<dbReference type="STRING" id="1619234.SAMN05421730_10553"/>
<dbReference type="Gene3D" id="2.30.130.110">
    <property type="match status" value="1"/>
</dbReference>
<dbReference type="InterPro" id="IPR044144">
    <property type="entry name" value="SAF_UxaA/GarD"/>
</dbReference>
<dbReference type="CDD" id="cd11613">
    <property type="entry name" value="SAF_AH_GD"/>
    <property type="match status" value="1"/>
</dbReference>
<sequence>MQDFIKIHPGDNVAVALKPLSRGSVVDPDGQQITLLDDIPQGHKFALSTIEKGAQITKYGCVIGLATEPVHAGNWIHTHNIKTSLGDLLTYTYSKTDNALPSGEACSFQGYRRSNGKVGVRNEIWIIPTVGCVNSVATSIERQAQKFIQGSLDGIVAFNHPYGCSQMGEDQDNTRTILADLVNHPNAGGVLVLGLGCENSNIEELKKHIGDYDSSRVRFLVAQDSEDEIADSLVIIEDLAEYAGAFKREPVDCSELIIGMKCGGSDGLSGITANPAVGAFSDLLISKGGTTILTEVPEMFGAEALLMNRCETEALFNKTVDLINNFKNYFAFHNQTIYENPSPGNKKGGISTLEDKALGCTQKSGSAMVKGVLAYGEPVAAKGLNLLNAPGNDLVASTALAASGAHIILFTTGRGTPFASPVPTLKLSSNSALNAKKNNWIDFDCGTMTESVSLDEISRQLFDYVIAVASGKKVKSEEAGFHDMAIFKQGVTL</sequence>
<dbReference type="EMBL" id="FMKA01000055">
    <property type="protein sequence ID" value="SCP99716.1"/>
    <property type="molecule type" value="Genomic_DNA"/>
</dbReference>
<protein>
    <submittedName>
        <fullName evidence="4">Altronate hydrolase</fullName>
    </submittedName>
</protein>
<comment type="similarity">
    <text evidence="1">Belongs to the UxaA family.</text>
</comment>
<dbReference type="Pfam" id="PF20629">
    <property type="entry name" value="GD_AH_C"/>
    <property type="match status" value="1"/>
</dbReference>
<dbReference type="InterPro" id="IPR048332">
    <property type="entry name" value="GD_AH_C"/>
</dbReference>
<keyword evidence="2" id="KW-0456">Lyase</keyword>
<dbReference type="Pfam" id="PF04295">
    <property type="entry name" value="GD_AH_second"/>
    <property type="match status" value="1"/>
</dbReference>
<evidence type="ECO:0000256" key="1">
    <source>
        <dbReference type="ARBA" id="ARBA00010986"/>
    </source>
</evidence>
<evidence type="ECO:0000259" key="3">
    <source>
        <dbReference type="SMART" id="SM00858"/>
    </source>
</evidence>
<dbReference type="PANTHER" id="PTHR30536">
    <property type="entry name" value="ALTRONATE/GALACTARATE DEHYDRATASE"/>
    <property type="match status" value="1"/>
</dbReference>
<dbReference type="GO" id="GO:0016787">
    <property type="term" value="F:hydrolase activity"/>
    <property type="evidence" value="ECO:0007669"/>
    <property type="project" value="UniProtKB-KW"/>
</dbReference>
<reference evidence="4 5" key="1">
    <citation type="submission" date="2016-09" db="EMBL/GenBank/DDBJ databases">
        <authorList>
            <person name="Capua I."/>
            <person name="De Benedictis P."/>
            <person name="Joannis T."/>
            <person name="Lombin L.H."/>
            <person name="Cattoli G."/>
        </authorList>
    </citation>
    <scope>NUCLEOTIDE SEQUENCE [LARGE SCALE GENOMIC DNA]</scope>
    <source>
        <strain evidence="4 5">GluBS11</strain>
    </source>
</reference>
<dbReference type="GO" id="GO:0016829">
    <property type="term" value="F:lyase activity"/>
    <property type="evidence" value="ECO:0007669"/>
    <property type="project" value="UniProtKB-KW"/>
</dbReference>
<evidence type="ECO:0000256" key="2">
    <source>
        <dbReference type="ARBA" id="ARBA00023239"/>
    </source>
</evidence>
<dbReference type="OrthoDB" id="9804574at2"/>
<keyword evidence="5" id="KW-1185">Reference proteome</keyword>
<dbReference type="SMART" id="SM00858">
    <property type="entry name" value="SAF"/>
    <property type="match status" value="1"/>
</dbReference>
<dbReference type="InterPro" id="IPR007392">
    <property type="entry name" value="GD_AH_second"/>
</dbReference>
<dbReference type="AlphaFoldDB" id="A0A1D3TYZ0"/>
<name>A0A1D3TYZ0_9FIRM</name>
<evidence type="ECO:0000313" key="5">
    <source>
        <dbReference type="Proteomes" id="UP000199315"/>
    </source>
</evidence>
<dbReference type="PANTHER" id="PTHR30536:SF5">
    <property type="entry name" value="ALTRONATE DEHYDRATASE"/>
    <property type="match status" value="1"/>
</dbReference>
<organism evidence="4 5">
    <name type="scientific">Anaerobium acetethylicum</name>
    <dbReference type="NCBI Taxonomy" id="1619234"/>
    <lineage>
        <taxon>Bacteria</taxon>
        <taxon>Bacillati</taxon>
        <taxon>Bacillota</taxon>
        <taxon>Clostridia</taxon>
        <taxon>Lachnospirales</taxon>
        <taxon>Lachnospiraceae</taxon>
        <taxon>Anaerobium</taxon>
    </lineage>
</organism>
<accession>A0A1D3TYZ0</accession>
<keyword evidence="4" id="KW-0378">Hydrolase</keyword>
<dbReference type="Pfam" id="PF08666">
    <property type="entry name" value="SAF"/>
    <property type="match status" value="1"/>
</dbReference>
<dbReference type="InterPro" id="IPR052172">
    <property type="entry name" value="UxaA_altronate/galactarate_dh"/>
</dbReference>
<dbReference type="Proteomes" id="UP000199315">
    <property type="component" value="Unassembled WGS sequence"/>
</dbReference>
<proteinExistence type="inferred from homology"/>
<dbReference type="RefSeq" id="WP_091236988.1">
    <property type="nucleotide sequence ID" value="NZ_FMKA01000055.1"/>
</dbReference>
<dbReference type="InterPro" id="IPR013974">
    <property type="entry name" value="SAF"/>
</dbReference>